<evidence type="ECO:0000313" key="2">
    <source>
        <dbReference type="Proteomes" id="UP000031443"/>
    </source>
</evidence>
<organism evidence="1 2">
    <name type="scientific">Chelonia mydas</name>
    <name type="common">Green sea-turtle</name>
    <name type="synonym">Chelonia agassizi</name>
    <dbReference type="NCBI Taxonomy" id="8469"/>
    <lineage>
        <taxon>Eukaryota</taxon>
        <taxon>Metazoa</taxon>
        <taxon>Chordata</taxon>
        <taxon>Craniata</taxon>
        <taxon>Vertebrata</taxon>
        <taxon>Euteleostomi</taxon>
        <taxon>Archelosauria</taxon>
        <taxon>Testudinata</taxon>
        <taxon>Testudines</taxon>
        <taxon>Cryptodira</taxon>
        <taxon>Durocryptodira</taxon>
        <taxon>Americhelydia</taxon>
        <taxon>Chelonioidea</taxon>
        <taxon>Cheloniidae</taxon>
        <taxon>Chelonia</taxon>
    </lineage>
</organism>
<evidence type="ECO:0000313" key="1">
    <source>
        <dbReference type="EMBL" id="EMP31494.1"/>
    </source>
</evidence>
<gene>
    <name evidence="1" type="ORF">UY3_11423</name>
</gene>
<accession>M7B329</accession>
<name>M7B329_CHEMY</name>
<protein>
    <submittedName>
        <fullName evidence="1">Uncharacterized protein</fullName>
    </submittedName>
</protein>
<keyword evidence="2" id="KW-1185">Reference proteome</keyword>
<sequence>AKKANICLGCISRSAVSKTREVILPLYSTLIRPPLEYCVQFWVPHFRLAGGSREQLQGRGQEQHMAVWGGTPELPAIDSLLGGCRTGNLGELIGGLLAHPGTGLLFLQAVDKAGGCQTTL</sequence>
<dbReference type="Proteomes" id="UP000031443">
    <property type="component" value="Unassembled WGS sequence"/>
</dbReference>
<proteinExistence type="predicted"/>
<feature type="non-terminal residue" evidence="1">
    <location>
        <position position="1"/>
    </location>
</feature>
<dbReference type="EMBL" id="KB545351">
    <property type="protein sequence ID" value="EMP31494.1"/>
    <property type="molecule type" value="Genomic_DNA"/>
</dbReference>
<reference evidence="2" key="1">
    <citation type="journal article" date="2013" name="Nat. Genet.">
        <title>The draft genomes of soft-shell turtle and green sea turtle yield insights into the development and evolution of the turtle-specific body plan.</title>
        <authorList>
            <person name="Wang Z."/>
            <person name="Pascual-Anaya J."/>
            <person name="Zadissa A."/>
            <person name="Li W."/>
            <person name="Niimura Y."/>
            <person name="Huang Z."/>
            <person name="Li C."/>
            <person name="White S."/>
            <person name="Xiong Z."/>
            <person name="Fang D."/>
            <person name="Wang B."/>
            <person name="Ming Y."/>
            <person name="Chen Y."/>
            <person name="Zheng Y."/>
            <person name="Kuraku S."/>
            <person name="Pignatelli M."/>
            <person name="Herrero J."/>
            <person name="Beal K."/>
            <person name="Nozawa M."/>
            <person name="Li Q."/>
            <person name="Wang J."/>
            <person name="Zhang H."/>
            <person name="Yu L."/>
            <person name="Shigenobu S."/>
            <person name="Wang J."/>
            <person name="Liu J."/>
            <person name="Flicek P."/>
            <person name="Searle S."/>
            <person name="Wang J."/>
            <person name="Kuratani S."/>
            <person name="Yin Y."/>
            <person name="Aken B."/>
            <person name="Zhang G."/>
            <person name="Irie N."/>
        </authorList>
    </citation>
    <scope>NUCLEOTIDE SEQUENCE [LARGE SCALE GENOMIC DNA]</scope>
</reference>
<dbReference type="AlphaFoldDB" id="M7B329"/>